<dbReference type="Proteomes" id="UP001190700">
    <property type="component" value="Unassembled WGS sequence"/>
</dbReference>
<protein>
    <submittedName>
        <fullName evidence="3">Uncharacterized protein</fullName>
    </submittedName>
</protein>
<proteinExistence type="predicted"/>
<feature type="transmembrane region" description="Helical" evidence="2">
    <location>
        <begin position="90"/>
        <end position="108"/>
    </location>
</feature>
<keyword evidence="2" id="KW-0812">Transmembrane</keyword>
<evidence type="ECO:0000256" key="1">
    <source>
        <dbReference type="SAM" id="MobiDB-lite"/>
    </source>
</evidence>
<keyword evidence="2" id="KW-1133">Transmembrane helix</keyword>
<accession>A0AAE0GB29</accession>
<dbReference type="EMBL" id="LGRX02007458">
    <property type="protein sequence ID" value="KAK3274975.1"/>
    <property type="molecule type" value="Genomic_DNA"/>
</dbReference>
<organism evidence="3 4">
    <name type="scientific">Cymbomonas tetramitiformis</name>
    <dbReference type="NCBI Taxonomy" id="36881"/>
    <lineage>
        <taxon>Eukaryota</taxon>
        <taxon>Viridiplantae</taxon>
        <taxon>Chlorophyta</taxon>
        <taxon>Pyramimonadophyceae</taxon>
        <taxon>Pyramimonadales</taxon>
        <taxon>Pyramimonadaceae</taxon>
        <taxon>Cymbomonas</taxon>
    </lineage>
</organism>
<evidence type="ECO:0000313" key="3">
    <source>
        <dbReference type="EMBL" id="KAK3274975.1"/>
    </source>
</evidence>
<sequence length="338" mass="37346">MHGRMKRVVAGTGPISQNPGASEEDHITVEDARQAMRMGGYFTPHEVQQIYGLGLTGEPADPRTQVEKSVQAAKKVGGVFSNMMAYLTGWRFTSACAATFLILVLMTVDDDDLNMQFMRDSRERAFLARKALLSQRIIETSPYKIEANSEANIKEIYGERCLEIAGKIEVDHNGLVAVSPPPAPPYRRPVKHHLNPALAEKFNKATHNRSDVTHSPPPPERLYWRHGTFTHKLVAYLDGAVLTRVGERDKSWAQLVDGQFRPLEGDLKRELEKVEFCKKTPGEIKKKAAALSHRVDDSMTMYHGLPVKPAQAPQSNASASSATPVAPADHNSTSVLDA</sequence>
<evidence type="ECO:0000313" key="4">
    <source>
        <dbReference type="Proteomes" id="UP001190700"/>
    </source>
</evidence>
<feature type="compositionally biased region" description="Low complexity" evidence="1">
    <location>
        <begin position="309"/>
        <end position="328"/>
    </location>
</feature>
<name>A0AAE0GB29_9CHLO</name>
<evidence type="ECO:0000256" key="2">
    <source>
        <dbReference type="SAM" id="Phobius"/>
    </source>
</evidence>
<dbReference type="AlphaFoldDB" id="A0AAE0GB29"/>
<reference evidence="3 4" key="1">
    <citation type="journal article" date="2015" name="Genome Biol. Evol.">
        <title>Comparative Genomics of a Bacterivorous Green Alga Reveals Evolutionary Causalities and Consequences of Phago-Mixotrophic Mode of Nutrition.</title>
        <authorList>
            <person name="Burns J.A."/>
            <person name="Paasch A."/>
            <person name="Narechania A."/>
            <person name="Kim E."/>
        </authorList>
    </citation>
    <scope>NUCLEOTIDE SEQUENCE [LARGE SCALE GENOMIC DNA]</scope>
    <source>
        <strain evidence="3 4">PLY_AMNH</strain>
    </source>
</reference>
<feature type="region of interest" description="Disordered" evidence="1">
    <location>
        <begin position="1"/>
        <end position="25"/>
    </location>
</feature>
<keyword evidence="4" id="KW-1185">Reference proteome</keyword>
<feature type="region of interest" description="Disordered" evidence="1">
    <location>
        <begin position="305"/>
        <end position="338"/>
    </location>
</feature>
<keyword evidence="2" id="KW-0472">Membrane</keyword>
<comment type="caution">
    <text evidence="3">The sequence shown here is derived from an EMBL/GenBank/DDBJ whole genome shotgun (WGS) entry which is preliminary data.</text>
</comment>
<gene>
    <name evidence="3" type="ORF">CYMTET_16868</name>
</gene>